<dbReference type="Gene3D" id="3.30.470.20">
    <property type="entry name" value="ATP-grasp fold, B domain"/>
    <property type="match status" value="1"/>
</dbReference>
<dbReference type="Pfam" id="PF03133">
    <property type="entry name" value="TTL"/>
    <property type="match status" value="1"/>
</dbReference>
<dbReference type="PROSITE" id="PS51221">
    <property type="entry name" value="TTL"/>
    <property type="match status" value="1"/>
</dbReference>
<organism evidence="2 3">
    <name type="scientific">Ancylostoma duodenale</name>
    <dbReference type="NCBI Taxonomy" id="51022"/>
    <lineage>
        <taxon>Eukaryota</taxon>
        <taxon>Metazoa</taxon>
        <taxon>Ecdysozoa</taxon>
        <taxon>Nematoda</taxon>
        <taxon>Chromadorea</taxon>
        <taxon>Rhabditida</taxon>
        <taxon>Rhabditina</taxon>
        <taxon>Rhabditomorpha</taxon>
        <taxon>Strongyloidea</taxon>
        <taxon>Ancylostomatidae</taxon>
        <taxon>Ancylostomatinae</taxon>
        <taxon>Ancylostoma</taxon>
    </lineage>
</organism>
<dbReference type="Proteomes" id="UP000054047">
    <property type="component" value="Unassembled WGS sequence"/>
</dbReference>
<keyword evidence="2" id="KW-0436">Ligase</keyword>
<keyword evidence="3" id="KW-1185">Reference proteome</keyword>
<accession>A0A0C2GPK2</accession>
<dbReference type="InterPro" id="IPR053317">
    <property type="entry name" value="Tubulin_polyglutamylase"/>
</dbReference>
<protein>
    <submittedName>
        <fullName evidence="2">Tubulin-tyrosine ligase family protein</fullName>
    </submittedName>
</protein>
<sequence>MLRLMGYEIVSGSEPEEWDVLWTHEYSLMNDRYIGAIRRAKPHQIVNHVAGSGYYTSKVSLALSLSSKDTLRAFQLPRQKESLLSFAQNNPHMLWVQKDNTHRNIRIRKLEEMDLNKENSFVQQFVDNPLLIDNRKFDIGVYTVVTSIHPLRVYTYAGDVLLRFCSKNYTPFDVNDVDKYVVGDDYTPIWEIPSLKRHYIDQKLGWKGALDAYLTLKGMDPQKIWKRIDRMIAEVFQSQQAKMLHALKSVPSKARFFELSRFDFMVDVDLNVHLLEANMSPNLSSGHFAQNQILYEEVLLNLFSLVGIASAFTKDARKQIR</sequence>
<proteinExistence type="inferred from homology"/>
<reference evidence="2 3" key="1">
    <citation type="submission" date="2013-12" db="EMBL/GenBank/DDBJ databases">
        <title>Draft genome of the parsitic nematode Ancylostoma duodenale.</title>
        <authorList>
            <person name="Mitreva M."/>
        </authorList>
    </citation>
    <scope>NUCLEOTIDE SEQUENCE [LARGE SCALE GENOMIC DNA]</scope>
    <source>
        <strain evidence="2 3">Zhejiang</strain>
    </source>
</reference>
<comment type="similarity">
    <text evidence="1">Belongs to the tubulin--tyrosine ligase family.</text>
</comment>
<dbReference type="PANTHER" id="PTHR47113">
    <property type="entry name" value="LD09343P"/>
    <property type="match status" value="1"/>
</dbReference>
<evidence type="ECO:0000313" key="2">
    <source>
        <dbReference type="EMBL" id="KIH60984.1"/>
    </source>
</evidence>
<dbReference type="GO" id="GO:0016874">
    <property type="term" value="F:ligase activity"/>
    <property type="evidence" value="ECO:0007669"/>
    <property type="project" value="UniProtKB-KW"/>
</dbReference>
<dbReference type="PANTHER" id="PTHR47113:SF1">
    <property type="entry name" value="LD09343P"/>
    <property type="match status" value="1"/>
</dbReference>
<dbReference type="SUPFAM" id="SSF56059">
    <property type="entry name" value="Glutathione synthetase ATP-binding domain-like"/>
    <property type="match status" value="1"/>
</dbReference>
<dbReference type="AlphaFoldDB" id="A0A0C2GPK2"/>
<dbReference type="GO" id="GO:0019098">
    <property type="term" value="P:reproductive behavior"/>
    <property type="evidence" value="ECO:0007669"/>
    <property type="project" value="UniProtKB-ARBA"/>
</dbReference>
<evidence type="ECO:0000256" key="1">
    <source>
        <dbReference type="ARBA" id="ARBA00006820"/>
    </source>
</evidence>
<name>A0A0C2GPK2_9BILA</name>
<gene>
    <name evidence="2" type="ORF">ANCDUO_08753</name>
</gene>
<dbReference type="InterPro" id="IPR004344">
    <property type="entry name" value="TTL/TTLL_fam"/>
</dbReference>
<evidence type="ECO:0000313" key="3">
    <source>
        <dbReference type="Proteomes" id="UP000054047"/>
    </source>
</evidence>
<dbReference type="EMBL" id="KN730482">
    <property type="protein sequence ID" value="KIH60984.1"/>
    <property type="molecule type" value="Genomic_DNA"/>
</dbReference>
<dbReference type="OrthoDB" id="202825at2759"/>